<keyword evidence="5" id="KW-0812">Transmembrane</keyword>
<dbReference type="GO" id="GO:0015031">
    <property type="term" value="P:protein transport"/>
    <property type="evidence" value="ECO:0007669"/>
    <property type="project" value="UniProtKB-KW"/>
</dbReference>
<evidence type="ECO:0000256" key="3">
    <source>
        <dbReference type="ARBA" id="ARBA00020796"/>
    </source>
</evidence>
<evidence type="ECO:0000256" key="10">
    <source>
        <dbReference type="ARBA" id="ARBA00023128"/>
    </source>
</evidence>
<organism evidence="13 14">
    <name type="scientific">Cladophialophora carrionii CBS 160.54</name>
    <dbReference type="NCBI Taxonomy" id="1279043"/>
    <lineage>
        <taxon>Eukaryota</taxon>
        <taxon>Fungi</taxon>
        <taxon>Dikarya</taxon>
        <taxon>Ascomycota</taxon>
        <taxon>Pezizomycotina</taxon>
        <taxon>Eurotiomycetes</taxon>
        <taxon>Chaetothyriomycetidae</taxon>
        <taxon>Chaetothyriales</taxon>
        <taxon>Herpotrichiellaceae</taxon>
        <taxon>Cladophialophora</taxon>
    </lineage>
</organism>
<accession>V9D5L4</accession>
<evidence type="ECO:0000313" key="13">
    <source>
        <dbReference type="EMBL" id="ETI22194.1"/>
    </source>
</evidence>
<dbReference type="InterPro" id="IPR021056">
    <property type="entry name" value="Mt_import_IM_translocase_Tim54"/>
</dbReference>
<keyword evidence="10" id="KW-0496">Mitochondrion</keyword>
<keyword evidence="11" id="KW-0472">Membrane</keyword>
<feature type="compositionally biased region" description="Basic and acidic residues" evidence="12">
    <location>
        <begin position="251"/>
        <end position="260"/>
    </location>
</feature>
<evidence type="ECO:0000256" key="11">
    <source>
        <dbReference type="ARBA" id="ARBA00023136"/>
    </source>
</evidence>
<dbReference type="Pfam" id="PF11711">
    <property type="entry name" value="Tim54"/>
    <property type="match status" value="1"/>
</dbReference>
<feature type="compositionally biased region" description="Polar residues" evidence="12">
    <location>
        <begin position="387"/>
        <end position="396"/>
    </location>
</feature>
<keyword evidence="7" id="KW-0653">Protein transport</keyword>
<feature type="region of interest" description="Disordered" evidence="12">
    <location>
        <begin position="350"/>
        <end position="396"/>
    </location>
</feature>
<keyword evidence="6" id="KW-0999">Mitochondrion inner membrane</keyword>
<comment type="subcellular location">
    <subcellularLocation>
        <location evidence="1">Mitochondrion inner membrane</location>
        <topology evidence="1">Single-pass membrane protein</topology>
    </subcellularLocation>
</comment>
<dbReference type="Proteomes" id="UP000030678">
    <property type="component" value="Unassembled WGS sequence"/>
</dbReference>
<evidence type="ECO:0000256" key="8">
    <source>
        <dbReference type="ARBA" id="ARBA00022989"/>
    </source>
</evidence>
<evidence type="ECO:0000256" key="2">
    <source>
        <dbReference type="ARBA" id="ARBA00006355"/>
    </source>
</evidence>
<dbReference type="InterPro" id="IPR050187">
    <property type="entry name" value="Lipid_Phosphate_FormReg"/>
</dbReference>
<evidence type="ECO:0000256" key="9">
    <source>
        <dbReference type="ARBA" id="ARBA00023010"/>
    </source>
</evidence>
<dbReference type="VEuPathDB" id="FungiDB:G647_06267"/>
<dbReference type="GO" id="GO:0005743">
    <property type="term" value="C:mitochondrial inner membrane"/>
    <property type="evidence" value="ECO:0007669"/>
    <property type="project" value="UniProtKB-SubCell"/>
</dbReference>
<keyword evidence="4" id="KW-0813">Transport</keyword>
<gene>
    <name evidence="13" type="ORF">G647_06267</name>
</gene>
<evidence type="ECO:0000313" key="14">
    <source>
        <dbReference type="Proteomes" id="UP000030678"/>
    </source>
</evidence>
<dbReference type="GeneID" id="19984760"/>
<name>V9D5L4_9EURO</name>
<protein>
    <recommendedName>
        <fullName evidence="3">Mitochondrial import inner membrane translocase subunit TIM54</fullName>
    </recommendedName>
</protein>
<dbReference type="HOGENOM" id="CLU_039097_1_0_1"/>
<feature type="region of interest" description="Disordered" evidence="12">
    <location>
        <begin position="1"/>
        <end position="31"/>
    </location>
</feature>
<proteinExistence type="inferred from homology"/>
<dbReference type="AlphaFoldDB" id="V9D5L4"/>
<reference evidence="13 14" key="1">
    <citation type="submission" date="2013-03" db="EMBL/GenBank/DDBJ databases">
        <title>The Genome Sequence of Cladophialophora carrionii CBS 160.54.</title>
        <authorList>
            <consortium name="The Broad Institute Genomics Platform"/>
            <person name="Cuomo C."/>
            <person name="de Hoog S."/>
            <person name="Gorbushina A."/>
            <person name="Walker B."/>
            <person name="Young S.K."/>
            <person name="Zeng Q."/>
            <person name="Gargeya S."/>
            <person name="Fitzgerald M."/>
            <person name="Haas B."/>
            <person name="Abouelleil A."/>
            <person name="Allen A.W."/>
            <person name="Alvarado L."/>
            <person name="Arachchi H.M."/>
            <person name="Berlin A.M."/>
            <person name="Chapman S.B."/>
            <person name="Gainer-Dewar J."/>
            <person name="Goldberg J."/>
            <person name="Griggs A."/>
            <person name="Gujja S."/>
            <person name="Hansen M."/>
            <person name="Howarth C."/>
            <person name="Imamovic A."/>
            <person name="Ireland A."/>
            <person name="Larimer J."/>
            <person name="McCowan C."/>
            <person name="Murphy C."/>
            <person name="Pearson M."/>
            <person name="Poon T.W."/>
            <person name="Priest M."/>
            <person name="Roberts A."/>
            <person name="Saif S."/>
            <person name="Shea T."/>
            <person name="Sisk P."/>
            <person name="Sykes S."/>
            <person name="Wortman J."/>
            <person name="Nusbaum C."/>
            <person name="Birren B."/>
        </authorList>
    </citation>
    <scope>NUCLEOTIDE SEQUENCE [LARGE SCALE GENOMIC DNA]</scope>
    <source>
        <strain evidence="13 14">CBS 160.54</strain>
    </source>
</reference>
<keyword evidence="9" id="KW-0811">Translocation</keyword>
<dbReference type="RefSeq" id="XP_008728811.1">
    <property type="nucleotide sequence ID" value="XM_008730589.1"/>
</dbReference>
<evidence type="ECO:0000256" key="1">
    <source>
        <dbReference type="ARBA" id="ARBA00004434"/>
    </source>
</evidence>
<sequence>MADSQTPPKPESLPEGVKYEAPKPPPKQNPVFRMMGMPNVRLRLPSRNWMIFLAIVGSWTAAVVYDKREKKKAQQKWCDLVAHVAQEPLPVNQMPRKLTVFISAPPGDGIRPSRQYFKEYVKPVLVAAAMDYDVIEGRKEGDVRYGTAEQIRRLRRKRGEKGADDIEPEMDAEAAIDMVREKMHILPESGVRGDLVLGRHTWKEYIRGLHEGWLGPITEPAPPLSEVEASPVHPPTKARTDDPSPTTETSDIAKPESEKTPEEEETKAEEKKKPYPPPSYLPIDKYASATPSVNTPSIFEPSQPIHQQHLLGFLKTPQRIYNFLTRRHLADRIGRETAAIVLAASRPYEQGSSFSSFSDTPSDIDPVATRAPESDASPTSSFPPPSGNSHSQVSWEQQSLLIDEESKWHKSVRKPRKEDDTSEPIWTADIVIDERIGSRMRKFDLQPEEEARANRLASGVEKPNVPDPIDLRKEKVLIGNLDDD</sequence>
<dbReference type="OrthoDB" id="5598305at2759"/>
<comment type="similarity">
    <text evidence="2">Belongs to the TIM54 family.</text>
</comment>
<evidence type="ECO:0000256" key="5">
    <source>
        <dbReference type="ARBA" id="ARBA00022692"/>
    </source>
</evidence>
<evidence type="ECO:0000256" key="6">
    <source>
        <dbReference type="ARBA" id="ARBA00022792"/>
    </source>
</evidence>
<feature type="region of interest" description="Disordered" evidence="12">
    <location>
        <begin position="220"/>
        <end position="287"/>
    </location>
</feature>
<dbReference type="EMBL" id="KB822706">
    <property type="protein sequence ID" value="ETI22194.1"/>
    <property type="molecule type" value="Genomic_DNA"/>
</dbReference>
<evidence type="ECO:0000256" key="7">
    <source>
        <dbReference type="ARBA" id="ARBA00022927"/>
    </source>
</evidence>
<keyword evidence="8" id="KW-1133">Transmembrane helix</keyword>
<evidence type="ECO:0000256" key="4">
    <source>
        <dbReference type="ARBA" id="ARBA00022448"/>
    </source>
</evidence>
<dbReference type="PANTHER" id="PTHR12358:SF101">
    <property type="entry name" value="MITOCHONDRIAL IMPORT INNER MEMBRANE TRANSLOCASE SUBUNIT TIM54"/>
    <property type="match status" value="1"/>
</dbReference>
<evidence type="ECO:0000256" key="12">
    <source>
        <dbReference type="SAM" id="MobiDB-lite"/>
    </source>
</evidence>
<dbReference type="PANTHER" id="PTHR12358">
    <property type="entry name" value="SPHINGOSINE KINASE"/>
    <property type="match status" value="1"/>
</dbReference>